<name>A0A067TRX7_GALM3</name>
<dbReference type="PANTHER" id="PTHR35784">
    <property type="entry name" value="MEDIATOR OF RNA POLYMERASE II TRANSCRIPTION SUBUNIT 5"/>
    <property type="match status" value="1"/>
</dbReference>
<reference evidence="12" key="1">
    <citation type="journal article" date="2014" name="Proc. Natl. Acad. Sci. U.S.A.">
        <title>Extensive sampling of basidiomycete genomes demonstrates inadequacy of the white-rot/brown-rot paradigm for wood decay fungi.</title>
        <authorList>
            <person name="Riley R."/>
            <person name="Salamov A.A."/>
            <person name="Brown D.W."/>
            <person name="Nagy L.G."/>
            <person name="Floudas D."/>
            <person name="Held B.W."/>
            <person name="Levasseur A."/>
            <person name="Lombard V."/>
            <person name="Morin E."/>
            <person name="Otillar R."/>
            <person name="Lindquist E.A."/>
            <person name="Sun H."/>
            <person name="LaButti K.M."/>
            <person name="Schmutz J."/>
            <person name="Jabbour D."/>
            <person name="Luo H."/>
            <person name="Baker S.E."/>
            <person name="Pisabarro A.G."/>
            <person name="Walton J.D."/>
            <person name="Blanchette R.A."/>
            <person name="Henrissat B."/>
            <person name="Martin F."/>
            <person name="Cullen D."/>
            <person name="Hibbett D.S."/>
            <person name="Grigoriev I.V."/>
        </authorList>
    </citation>
    <scope>NUCLEOTIDE SEQUENCE [LARGE SCALE GENOMIC DNA]</scope>
    <source>
        <strain evidence="12">CBS 339.88</strain>
    </source>
</reference>
<evidence type="ECO:0000256" key="7">
    <source>
        <dbReference type="ARBA" id="ARBA00023242"/>
    </source>
</evidence>
<dbReference type="STRING" id="685588.A0A067TRX7"/>
<dbReference type="Pfam" id="PF08689">
    <property type="entry name" value="Med5"/>
    <property type="match status" value="1"/>
</dbReference>
<dbReference type="PANTHER" id="PTHR35784:SF1">
    <property type="entry name" value="MEDIATOR OF RNA POLYMERASE II TRANSCRIPTION SUBUNIT 5"/>
    <property type="match status" value="1"/>
</dbReference>
<gene>
    <name evidence="9" type="primary">MED5</name>
    <name evidence="11" type="ORF">GALMADRAFT_218149</name>
</gene>
<evidence type="ECO:0000256" key="6">
    <source>
        <dbReference type="ARBA" id="ARBA00023163"/>
    </source>
</evidence>
<keyword evidence="10" id="KW-0732">Signal</keyword>
<evidence type="ECO:0000256" key="8">
    <source>
        <dbReference type="ARBA" id="ARBA00031256"/>
    </source>
</evidence>
<feature type="chain" id="PRO_5001647177" description="Mediator of RNA polymerase II transcription subunit 5" evidence="10">
    <location>
        <begin position="19"/>
        <end position="864"/>
    </location>
</feature>
<dbReference type="GO" id="GO:0003712">
    <property type="term" value="F:transcription coregulator activity"/>
    <property type="evidence" value="ECO:0007669"/>
    <property type="project" value="InterPro"/>
</dbReference>
<evidence type="ECO:0000256" key="1">
    <source>
        <dbReference type="ARBA" id="ARBA00004123"/>
    </source>
</evidence>
<comment type="function">
    <text evidence="9">Component of the Mediator complex, a coactivator involved in the regulated transcription of nearly all RNA polymerase II-dependent genes. Mediator functions as a bridge to convey information from gene-specific regulatory proteins to the basal RNA polymerase II transcription machinery. Mediator is recruited to promoters by direct interactions with regulatory proteins and serves as a scaffold for the assembly of a functional preinitiation complex with RNA polymerase II and the general transcription factors.</text>
</comment>
<comment type="subcellular location">
    <subcellularLocation>
        <location evidence="1 9">Nucleus</location>
    </subcellularLocation>
</comment>
<accession>A0A067TRX7</accession>
<dbReference type="OrthoDB" id="5549158at2759"/>
<evidence type="ECO:0000313" key="12">
    <source>
        <dbReference type="Proteomes" id="UP000027222"/>
    </source>
</evidence>
<dbReference type="GO" id="GO:0016592">
    <property type="term" value="C:mediator complex"/>
    <property type="evidence" value="ECO:0007669"/>
    <property type="project" value="InterPro"/>
</dbReference>
<dbReference type="HOGENOM" id="CLU_306283_0_0_1"/>
<evidence type="ECO:0000256" key="10">
    <source>
        <dbReference type="SAM" id="SignalP"/>
    </source>
</evidence>
<dbReference type="InterPro" id="IPR014801">
    <property type="entry name" value="Mediator_Med5_fun"/>
</dbReference>
<keyword evidence="12" id="KW-1185">Reference proteome</keyword>
<organism evidence="11 12">
    <name type="scientific">Galerina marginata (strain CBS 339.88)</name>
    <dbReference type="NCBI Taxonomy" id="685588"/>
    <lineage>
        <taxon>Eukaryota</taxon>
        <taxon>Fungi</taxon>
        <taxon>Dikarya</taxon>
        <taxon>Basidiomycota</taxon>
        <taxon>Agaricomycotina</taxon>
        <taxon>Agaricomycetes</taxon>
        <taxon>Agaricomycetidae</taxon>
        <taxon>Agaricales</taxon>
        <taxon>Agaricineae</taxon>
        <taxon>Strophariaceae</taxon>
        <taxon>Galerina</taxon>
    </lineage>
</organism>
<evidence type="ECO:0000313" key="11">
    <source>
        <dbReference type="EMBL" id="KDR85067.1"/>
    </source>
</evidence>
<dbReference type="EMBL" id="KL142367">
    <property type="protein sequence ID" value="KDR85067.1"/>
    <property type="molecule type" value="Genomic_DNA"/>
</dbReference>
<protein>
    <recommendedName>
        <fullName evidence="3 9">Mediator of RNA polymerase II transcription subunit 5</fullName>
    </recommendedName>
    <alternativeName>
        <fullName evidence="8 9">Mediator complex subunit 5</fullName>
    </alternativeName>
</protein>
<keyword evidence="7 9" id="KW-0539">Nucleus</keyword>
<evidence type="ECO:0000256" key="2">
    <source>
        <dbReference type="ARBA" id="ARBA00008782"/>
    </source>
</evidence>
<dbReference type="GO" id="GO:0006357">
    <property type="term" value="P:regulation of transcription by RNA polymerase II"/>
    <property type="evidence" value="ECO:0007669"/>
    <property type="project" value="InterPro"/>
</dbReference>
<evidence type="ECO:0000256" key="3">
    <source>
        <dbReference type="ARBA" id="ARBA00020628"/>
    </source>
</evidence>
<keyword evidence="6 9" id="KW-0804">Transcription</keyword>
<evidence type="ECO:0000256" key="4">
    <source>
        <dbReference type="ARBA" id="ARBA00023015"/>
    </source>
</evidence>
<comment type="subunit">
    <text evidence="9">Component of the Mediator complex.</text>
</comment>
<proteinExistence type="inferred from homology"/>
<comment type="similarity">
    <text evidence="2 9">Belongs to the Mediator complex subunit 5 family.</text>
</comment>
<feature type="signal peptide" evidence="10">
    <location>
        <begin position="1"/>
        <end position="18"/>
    </location>
</feature>
<dbReference type="Proteomes" id="UP000027222">
    <property type="component" value="Unassembled WGS sequence"/>
</dbReference>
<evidence type="ECO:0000256" key="9">
    <source>
        <dbReference type="RuleBase" id="RU364142"/>
    </source>
</evidence>
<keyword evidence="4 9" id="KW-0805">Transcription regulation</keyword>
<dbReference type="AlphaFoldDB" id="A0A067TRX7"/>
<evidence type="ECO:0000256" key="5">
    <source>
        <dbReference type="ARBA" id="ARBA00023159"/>
    </source>
</evidence>
<keyword evidence="5 9" id="KW-0010">Activator</keyword>
<sequence>MLFFFLADSVLVLYRSYPGDPGLQDYLKAAIQDGILPVSTFVSTFLQAARSSDLHIPATLDTLCRLALDAHYPSGQPPIGSVVPFNESPTVVLGTVHDALALLRTSFTLPSSQFHQLTRSVSELVILLLSCVSDLSQVSTSQAMLHFSDVNDLLTNYSLRSDVRHVLDTFVLSLSLLIGDDVKAAREAQMMHTMQFTLGKGDILGPSSDTDVITLGLLLNFMLTYRAHEFGAGDIKNTVALLVAGFRWSSWSPTVYYTQLLLSAFTCLSQSGHSSRLWKAFIVGRLPTLLTSFSEVVNADNSTKADLSGALQGGLSAVFRRPDIIVQGDQAIARDAASDTPPEEEISRSFSREFLQQLVKHNLLSQQIASQLDPMVSNESPPKWHVEAHDLGLDLAAFMESKLTQDNGSDADAQVWIDRIWKDPGSHNIFASFVLKRFSGLATTLDVDAFGQLCKILHTYEHALDIVSLHEPIKDLIFYSLVFLEDYDCETVGDPQTAVSHLGDVFLFLQYTITRFKFENKEITKNNRTLSPSYLMNTDVMLRLVDRTQEDFVSLNAWFKALFDTSIEGIEDNILRSTKPKVLLRIAPVLFTQAISVSLNNKINKETLINGVSYFTGPLLNWTLVGVIKALIRDIQNQQQRQFAAPIYYEIVQSLILSPSCPKSVLALCSPQITIWYQQVQQAIQRAFSMARSHKPPFLDVRRCLKTLSPIKFLQLFWTELVASASLAELEACRRIATFVLTIPQDSNTPPILPIFLHLVLPSLIVAADLQQPPEQTMTIELLVAIISSALNAAVHLEWAMRSATVSGDECLVLGQSSAAMARRLAQDLRRNRASHVSGMILQRLAFSQSFVANFPAFKGELGM</sequence>